<protein>
    <submittedName>
        <fullName evidence="1">Uncharacterized protein</fullName>
    </submittedName>
</protein>
<dbReference type="EMBL" id="LT978514">
    <property type="protein sequence ID" value="SPC21253.1"/>
    <property type="molecule type" value="Genomic_DNA"/>
</dbReference>
<name>A0A375DMG3_9BURK</name>
<proteinExistence type="predicted"/>
<gene>
    <name evidence="1" type="ORF">CBM2594_B10357</name>
</gene>
<evidence type="ECO:0000313" key="2">
    <source>
        <dbReference type="Proteomes" id="UP000257139"/>
    </source>
</evidence>
<organism evidence="1 2">
    <name type="scientific">Cupriavidus taiwanensis</name>
    <dbReference type="NCBI Taxonomy" id="164546"/>
    <lineage>
        <taxon>Bacteria</taxon>
        <taxon>Pseudomonadati</taxon>
        <taxon>Pseudomonadota</taxon>
        <taxon>Betaproteobacteria</taxon>
        <taxon>Burkholderiales</taxon>
        <taxon>Burkholderiaceae</taxon>
        <taxon>Cupriavidus</taxon>
    </lineage>
</organism>
<dbReference type="Proteomes" id="UP000257139">
    <property type="component" value="Chromosome CBM2594_b"/>
</dbReference>
<sequence>MQITIILILELCMQIAYQSLWKAFVFLTFLDGTGDRLPPTCLPGSRQADADVLTHAARARAADRR</sequence>
<reference evidence="1 2" key="1">
    <citation type="submission" date="2018-01" db="EMBL/GenBank/DDBJ databases">
        <authorList>
            <person name="Clerissi C."/>
        </authorList>
    </citation>
    <scope>NUCLEOTIDE SEQUENCE [LARGE SCALE GENOMIC DNA]</scope>
    <source>
        <strain evidence="1">Cupriavidus taiwanensis STM 6021</strain>
    </source>
</reference>
<accession>A0A375DMG3</accession>
<dbReference type="AlphaFoldDB" id="A0A375DMG3"/>
<evidence type="ECO:0000313" key="1">
    <source>
        <dbReference type="EMBL" id="SPC21253.1"/>
    </source>
</evidence>